<evidence type="ECO:0000256" key="4">
    <source>
        <dbReference type="ARBA" id="ARBA00022679"/>
    </source>
</evidence>
<evidence type="ECO:0000256" key="7">
    <source>
        <dbReference type="ARBA" id="ARBA00022840"/>
    </source>
</evidence>
<dbReference type="SUPFAM" id="SSF47384">
    <property type="entry name" value="Homodimeric domain of signal transducing histidine kinase"/>
    <property type="match status" value="1"/>
</dbReference>
<dbReference type="InterPro" id="IPR036890">
    <property type="entry name" value="HATPase_C_sf"/>
</dbReference>
<dbReference type="EC" id="2.7.13.3" evidence="2"/>
<dbReference type="InterPro" id="IPR011006">
    <property type="entry name" value="CheY-like_superfamily"/>
</dbReference>
<dbReference type="SMART" id="SM00091">
    <property type="entry name" value="PAS"/>
    <property type="match status" value="1"/>
</dbReference>
<dbReference type="AlphaFoldDB" id="A0AAE3QRA1"/>
<comment type="caution">
    <text evidence="13">The sequence shown here is derived from an EMBL/GenBank/DDBJ whole genome shotgun (WGS) entry which is preliminary data.</text>
</comment>
<dbReference type="GO" id="GO:0005524">
    <property type="term" value="F:ATP binding"/>
    <property type="evidence" value="ECO:0007669"/>
    <property type="project" value="UniProtKB-KW"/>
</dbReference>
<dbReference type="InterPro" id="IPR000014">
    <property type="entry name" value="PAS"/>
</dbReference>
<dbReference type="EMBL" id="JASJOS010000006">
    <property type="protein sequence ID" value="MDJ1482060.1"/>
    <property type="molecule type" value="Genomic_DNA"/>
</dbReference>
<dbReference type="Proteomes" id="UP001241110">
    <property type="component" value="Unassembled WGS sequence"/>
</dbReference>
<feature type="modified residue" description="4-aspartylphosphate" evidence="9">
    <location>
        <position position="57"/>
    </location>
</feature>
<keyword evidence="4" id="KW-0808">Transferase</keyword>
<dbReference type="Pfam" id="PF00072">
    <property type="entry name" value="Response_reg"/>
    <property type="match status" value="1"/>
</dbReference>
<evidence type="ECO:0000313" key="13">
    <source>
        <dbReference type="EMBL" id="MDJ1482060.1"/>
    </source>
</evidence>
<proteinExistence type="predicted"/>
<dbReference type="Pfam" id="PF02518">
    <property type="entry name" value="HATPase_c"/>
    <property type="match status" value="1"/>
</dbReference>
<dbReference type="Gene3D" id="3.30.450.20">
    <property type="entry name" value="PAS domain"/>
    <property type="match status" value="1"/>
</dbReference>
<dbReference type="PRINTS" id="PR00344">
    <property type="entry name" value="BCTRLSENSOR"/>
</dbReference>
<dbReference type="GO" id="GO:0000155">
    <property type="term" value="F:phosphorelay sensor kinase activity"/>
    <property type="evidence" value="ECO:0007669"/>
    <property type="project" value="InterPro"/>
</dbReference>
<dbReference type="InterPro" id="IPR035965">
    <property type="entry name" value="PAS-like_dom_sf"/>
</dbReference>
<feature type="domain" description="Histidine kinase" evidence="10">
    <location>
        <begin position="269"/>
        <end position="476"/>
    </location>
</feature>
<comment type="catalytic activity">
    <reaction evidence="1">
        <text>ATP + protein L-histidine = ADP + protein N-phospho-L-histidine.</text>
        <dbReference type="EC" id="2.7.13.3"/>
    </reaction>
</comment>
<evidence type="ECO:0000256" key="3">
    <source>
        <dbReference type="ARBA" id="ARBA00022553"/>
    </source>
</evidence>
<dbReference type="Gene3D" id="3.30.565.10">
    <property type="entry name" value="Histidine kinase-like ATPase, C-terminal domain"/>
    <property type="match status" value="1"/>
</dbReference>
<evidence type="ECO:0000313" key="14">
    <source>
        <dbReference type="Proteomes" id="UP001241110"/>
    </source>
</evidence>
<evidence type="ECO:0000259" key="11">
    <source>
        <dbReference type="PROSITE" id="PS50110"/>
    </source>
</evidence>
<keyword evidence="7" id="KW-0067">ATP-binding</keyword>
<name>A0AAE3QRA1_9BACT</name>
<dbReference type="CDD" id="cd00156">
    <property type="entry name" value="REC"/>
    <property type="match status" value="1"/>
</dbReference>
<dbReference type="InterPro" id="IPR003661">
    <property type="entry name" value="HisK_dim/P_dom"/>
</dbReference>
<dbReference type="CDD" id="cd00130">
    <property type="entry name" value="PAS"/>
    <property type="match status" value="1"/>
</dbReference>
<reference evidence="13" key="1">
    <citation type="submission" date="2023-05" db="EMBL/GenBank/DDBJ databases">
        <authorList>
            <person name="Zhang X."/>
        </authorList>
    </citation>
    <scope>NUCLEOTIDE SEQUENCE</scope>
    <source>
        <strain evidence="13">YF14B1</strain>
    </source>
</reference>
<keyword evidence="3 9" id="KW-0597">Phosphoprotein</keyword>
<feature type="domain" description="Response regulatory" evidence="11">
    <location>
        <begin position="5"/>
        <end position="122"/>
    </location>
</feature>
<dbReference type="Gene3D" id="1.10.287.130">
    <property type="match status" value="1"/>
</dbReference>
<dbReference type="InterPro" id="IPR001789">
    <property type="entry name" value="Sig_transdc_resp-reg_receiver"/>
</dbReference>
<dbReference type="Pfam" id="PF13426">
    <property type="entry name" value="PAS_9"/>
    <property type="match status" value="1"/>
</dbReference>
<dbReference type="InterPro" id="IPR003594">
    <property type="entry name" value="HATPase_dom"/>
</dbReference>
<keyword evidence="5" id="KW-0547">Nucleotide-binding</keyword>
<dbReference type="SUPFAM" id="SSF55785">
    <property type="entry name" value="PYP-like sensor domain (PAS domain)"/>
    <property type="match status" value="1"/>
</dbReference>
<dbReference type="PROSITE" id="PS50109">
    <property type="entry name" value="HIS_KIN"/>
    <property type="match status" value="1"/>
</dbReference>
<evidence type="ECO:0000259" key="10">
    <source>
        <dbReference type="PROSITE" id="PS50109"/>
    </source>
</evidence>
<evidence type="ECO:0000256" key="1">
    <source>
        <dbReference type="ARBA" id="ARBA00000085"/>
    </source>
</evidence>
<dbReference type="SUPFAM" id="SSF52172">
    <property type="entry name" value="CheY-like"/>
    <property type="match status" value="1"/>
</dbReference>
<dbReference type="SMART" id="SM00387">
    <property type="entry name" value="HATPase_c"/>
    <property type="match status" value="1"/>
</dbReference>
<protein>
    <recommendedName>
        <fullName evidence="2">histidine kinase</fullName>
        <ecNumber evidence="2">2.7.13.3</ecNumber>
    </recommendedName>
</protein>
<dbReference type="SUPFAM" id="SSF55874">
    <property type="entry name" value="ATPase domain of HSP90 chaperone/DNA topoisomerase II/histidine kinase"/>
    <property type="match status" value="1"/>
</dbReference>
<evidence type="ECO:0000256" key="5">
    <source>
        <dbReference type="ARBA" id="ARBA00022741"/>
    </source>
</evidence>
<feature type="domain" description="PAS" evidence="12">
    <location>
        <begin position="135"/>
        <end position="209"/>
    </location>
</feature>
<gene>
    <name evidence="13" type="ORF">QNI16_16275</name>
</gene>
<dbReference type="CDD" id="cd00082">
    <property type="entry name" value="HisKA"/>
    <property type="match status" value="1"/>
</dbReference>
<dbReference type="InterPro" id="IPR004358">
    <property type="entry name" value="Sig_transdc_His_kin-like_C"/>
</dbReference>
<evidence type="ECO:0000256" key="2">
    <source>
        <dbReference type="ARBA" id="ARBA00012438"/>
    </source>
</evidence>
<dbReference type="Pfam" id="PF00512">
    <property type="entry name" value="HisKA"/>
    <property type="match status" value="1"/>
</dbReference>
<dbReference type="SMART" id="SM00388">
    <property type="entry name" value="HisKA"/>
    <property type="match status" value="1"/>
</dbReference>
<dbReference type="InterPro" id="IPR036097">
    <property type="entry name" value="HisK_dim/P_sf"/>
</dbReference>
<dbReference type="PANTHER" id="PTHR43065">
    <property type="entry name" value="SENSOR HISTIDINE KINASE"/>
    <property type="match status" value="1"/>
</dbReference>
<dbReference type="Gene3D" id="3.40.50.2300">
    <property type="match status" value="1"/>
</dbReference>
<evidence type="ECO:0000256" key="6">
    <source>
        <dbReference type="ARBA" id="ARBA00022777"/>
    </source>
</evidence>
<sequence>METIRVLLVDDDEDDYLLMKNYLSGIPDKDFMVSWAYRYQDAIQKIAEKNHDIYIYDFFLGAKNGLDLIRETKEIDEDAAIILLTGKGNSDIDRKATELGAMDYLIKSELDSEKVERSIRYSIERMSAIRALRESERKYRNIFDQSQDFIFLMDDKGTILDVNSAGSQILGYKRDEFLQMQLQDLMEETAHKRQLNELLQNKKEVSEWEAVFLSKSQKKLYCLLSLGRPSNEDNSYYQGTLHDVTEKKRLERNATLAEKMAASGRLVRTMGHEIRNPLTNINLALDQLEAELVDDSFSLYTDIIKRNVNRVNGLITDLLNSLKPTEVRRTFYPVHQLLDETIDLAKDRAHLKKVTVVKQYEKTECDLNLDKSLVSIALLNIIINAIEAMSEDIGTLTIGTEITDTYCLTFIEDNGVGIKEEELQHLFEPYFTTKQDGMGLGLAATLNILQSHGATVDVESEVGIGTKFTIRFPRNENLN</sequence>
<evidence type="ECO:0000259" key="12">
    <source>
        <dbReference type="PROSITE" id="PS50112"/>
    </source>
</evidence>
<dbReference type="InterPro" id="IPR005467">
    <property type="entry name" value="His_kinase_dom"/>
</dbReference>
<keyword evidence="6" id="KW-0418">Kinase</keyword>
<evidence type="ECO:0000256" key="8">
    <source>
        <dbReference type="ARBA" id="ARBA00023012"/>
    </source>
</evidence>
<evidence type="ECO:0000256" key="9">
    <source>
        <dbReference type="PROSITE-ProRule" id="PRU00169"/>
    </source>
</evidence>
<organism evidence="13 14">
    <name type="scientific">Xanthocytophaga flava</name>
    <dbReference type="NCBI Taxonomy" id="3048013"/>
    <lineage>
        <taxon>Bacteria</taxon>
        <taxon>Pseudomonadati</taxon>
        <taxon>Bacteroidota</taxon>
        <taxon>Cytophagia</taxon>
        <taxon>Cytophagales</taxon>
        <taxon>Rhodocytophagaceae</taxon>
        <taxon>Xanthocytophaga</taxon>
    </lineage>
</organism>
<keyword evidence="8" id="KW-0902">Two-component regulatory system</keyword>
<dbReference type="NCBIfam" id="TIGR00229">
    <property type="entry name" value="sensory_box"/>
    <property type="match status" value="1"/>
</dbReference>
<accession>A0AAE3QRA1</accession>
<dbReference type="PROSITE" id="PS50110">
    <property type="entry name" value="RESPONSE_REGULATORY"/>
    <property type="match status" value="1"/>
</dbReference>
<dbReference type="PROSITE" id="PS50112">
    <property type="entry name" value="PAS"/>
    <property type="match status" value="1"/>
</dbReference>
<dbReference type="SMART" id="SM00448">
    <property type="entry name" value="REC"/>
    <property type="match status" value="1"/>
</dbReference>
<dbReference type="PANTHER" id="PTHR43065:SF46">
    <property type="entry name" value="C4-DICARBOXYLATE TRANSPORT SENSOR PROTEIN DCTB"/>
    <property type="match status" value="1"/>
</dbReference>
<dbReference type="RefSeq" id="WP_313980679.1">
    <property type="nucleotide sequence ID" value="NZ_JASJOS010000006.1"/>
</dbReference>